<dbReference type="EMBL" id="CAJHJG010002191">
    <property type="protein sequence ID" value="CAD6918548.1"/>
    <property type="molecule type" value="Genomic_DNA"/>
</dbReference>
<name>A0ABN7IQJ4_9BASI</name>
<accession>A0ABN7IQJ4</accession>
<protein>
    <submittedName>
        <fullName evidence="2">Uncharacterized protein</fullName>
    </submittedName>
</protein>
<evidence type="ECO:0000313" key="3">
    <source>
        <dbReference type="Proteomes" id="UP000836402"/>
    </source>
</evidence>
<sequence>MRVLSIMTESNLAPPGDEEKRMTLSVRPNDNHRPSEEVDDIVMPLLERLVRDRIITVANPFAHPRCKLTLPSGQSIRGTQMDENAKRRCSRFAASGGVYAEAYCFVVIGNEEDELPTKVISPNQAYALAREIGNIETTLGITRGSWTDQWVLVDIKDIVEPIGILELDDYVY</sequence>
<gene>
    <name evidence="2" type="ORF">JKIAZH3_G2894</name>
</gene>
<evidence type="ECO:0000256" key="1">
    <source>
        <dbReference type="SAM" id="MobiDB-lite"/>
    </source>
</evidence>
<organism evidence="2 3">
    <name type="scientific">Tilletia caries</name>
    <name type="common">wheat bunt fungus</name>
    <dbReference type="NCBI Taxonomy" id="13290"/>
    <lineage>
        <taxon>Eukaryota</taxon>
        <taxon>Fungi</taxon>
        <taxon>Dikarya</taxon>
        <taxon>Basidiomycota</taxon>
        <taxon>Ustilaginomycotina</taxon>
        <taxon>Exobasidiomycetes</taxon>
        <taxon>Tilletiales</taxon>
        <taxon>Tilletiaceae</taxon>
        <taxon>Tilletia</taxon>
    </lineage>
</organism>
<dbReference type="Proteomes" id="UP000836402">
    <property type="component" value="Unassembled WGS sequence"/>
</dbReference>
<reference evidence="2" key="1">
    <citation type="submission" date="2020-10" db="EMBL/GenBank/DDBJ databases">
        <authorList>
            <person name="Sedaghatjoo S."/>
        </authorList>
    </citation>
    <scope>NUCLEOTIDE SEQUENCE</scope>
    <source>
        <strain evidence="2">AZH3</strain>
    </source>
</reference>
<evidence type="ECO:0000313" key="2">
    <source>
        <dbReference type="EMBL" id="CAD6918548.1"/>
    </source>
</evidence>
<comment type="caution">
    <text evidence="2">The sequence shown here is derived from an EMBL/GenBank/DDBJ whole genome shotgun (WGS) entry which is preliminary data.</text>
</comment>
<proteinExistence type="predicted"/>
<keyword evidence="3" id="KW-1185">Reference proteome</keyword>
<feature type="region of interest" description="Disordered" evidence="1">
    <location>
        <begin position="1"/>
        <end position="36"/>
    </location>
</feature>